<organism evidence="2 3">
    <name type="scientific">Streptomyces humidus</name>
    <dbReference type="NCBI Taxonomy" id="52259"/>
    <lineage>
        <taxon>Bacteria</taxon>
        <taxon>Bacillati</taxon>
        <taxon>Actinomycetota</taxon>
        <taxon>Actinomycetes</taxon>
        <taxon>Kitasatosporales</taxon>
        <taxon>Streptomycetaceae</taxon>
        <taxon>Streptomyces</taxon>
    </lineage>
</organism>
<evidence type="ECO:0000313" key="3">
    <source>
        <dbReference type="Proteomes" id="UP000606194"/>
    </source>
</evidence>
<evidence type="ECO:0008006" key="4">
    <source>
        <dbReference type="Google" id="ProtNLM"/>
    </source>
</evidence>
<reference evidence="2" key="2">
    <citation type="submission" date="2020-09" db="EMBL/GenBank/DDBJ databases">
        <authorList>
            <person name="Sun Q."/>
            <person name="Ohkuma M."/>
        </authorList>
    </citation>
    <scope>NUCLEOTIDE SEQUENCE</scope>
    <source>
        <strain evidence="2">JCM 4386</strain>
    </source>
</reference>
<protein>
    <recommendedName>
        <fullName evidence="4">Bacteriocin</fullName>
    </recommendedName>
</protein>
<keyword evidence="3" id="KW-1185">Reference proteome</keyword>
<evidence type="ECO:0000313" key="2">
    <source>
        <dbReference type="EMBL" id="GGS32533.1"/>
    </source>
</evidence>
<proteinExistence type="predicted"/>
<reference evidence="2" key="1">
    <citation type="journal article" date="2014" name="Int. J. Syst. Evol. Microbiol.">
        <title>Complete genome sequence of Corynebacterium casei LMG S-19264T (=DSM 44701T), isolated from a smear-ripened cheese.</title>
        <authorList>
            <consortium name="US DOE Joint Genome Institute (JGI-PGF)"/>
            <person name="Walter F."/>
            <person name="Albersmeier A."/>
            <person name="Kalinowski J."/>
            <person name="Ruckert C."/>
        </authorList>
    </citation>
    <scope>NUCLEOTIDE SEQUENCE</scope>
    <source>
        <strain evidence="2">JCM 4386</strain>
    </source>
</reference>
<feature type="signal peptide" evidence="1">
    <location>
        <begin position="1"/>
        <end position="27"/>
    </location>
</feature>
<dbReference type="Proteomes" id="UP000606194">
    <property type="component" value="Unassembled WGS sequence"/>
</dbReference>
<name>A0A918GFR1_9ACTN</name>
<dbReference type="AlphaFoldDB" id="A0A918GFR1"/>
<dbReference type="InterPro" id="IPR006540">
    <property type="entry name" value="Lactococcin_972"/>
</dbReference>
<feature type="chain" id="PRO_5038350077" description="Bacteriocin" evidence="1">
    <location>
        <begin position="28"/>
        <end position="174"/>
    </location>
</feature>
<accession>A0A918GFR1</accession>
<evidence type="ECO:0000256" key="1">
    <source>
        <dbReference type="SAM" id="SignalP"/>
    </source>
</evidence>
<dbReference type="Pfam" id="PF09683">
    <property type="entry name" value="Lactococcin_972"/>
    <property type="match status" value="1"/>
</dbReference>
<dbReference type="Gene3D" id="2.60.40.2850">
    <property type="match status" value="1"/>
</dbReference>
<comment type="caution">
    <text evidence="2">The sequence shown here is derived from an EMBL/GenBank/DDBJ whole genome shotgun (WGS) entry which is preliminary data.</text>
</comment>
<keyword evidence="1" id="KW-0732">Signal</keyword>
<gene>
    <name evidence="2" type="ORF">GCM10010269_83350</name>
</gene>
<dbReference type="EMBL" id="BMTL01000087">
    <property type="protein sequence ID" value="GGS32533.1"/>
    <property type="molecule type" value="Genomic_DNA"/>
</dbReference>
<sequence length="174" mass="18028">MTGSGDRGNVKKFGKSILFGISGAALAVSGFAGPAAAYGPQSGTGSGDIVIEASDGLITGQPVIHKRGDGVNPPAELGNPSEWGVVKLEIKDSAAQLKGNTCEDVTHGTWCYGYDLVSAGKKCYSNYIADVKHKSTVRVQNVDHSSGWVAKGGTSYANSTQGAAWTCYAYYDNA</sequence>